<reference evidence="2 3" key="1">
    <citation type="submission" date="2020-07" db="EMBL/GenBank/DDBJ databases">
        <title>Sequencing the genomes of 1000 actinobacteria strains.</title>
        <authorList>
            <person name="Klenk H.-P."/>
        </authorList>
    </citation>
    <scope>NUCLEOTIDE SEQUENCE [LARGE SCALE GENOMIC DNA]</scope>
    <source>
        <strain evidence="2 3">DSM 103164</strain>
    </source>
</reference>
<protein>
    <submittedName>
        <fullName evidence="2">Uncharacterized protein</fullName>
    </submittedName>
</protein>
<dbReference type="Proteomes" id="UP000527616">
    <property type="component" value="Unassembled WGS sequence"/>
</dbReference>
<evidence type="ECO:0000313" key="3">
    <source>
        <dbReference type="Proteomes" id="UP000527616"/>
    </source>
</evidence>
<evidence type="ECO:0000256" key="1">
    <source>
        <dbReference type="SAM" id="MobiDB-lite"/>
    </source>
</evidence>
<keyword evidence="3" id="KW-1185">Reference proteome</keyword>
<organism evidence="2 3">
    <name type="scientific">Naumannella cuiyingiana</name>
    <dbReference type="NCBI Taxonomy" id="1347891"/>
    <lineage>
        <taxon>Bacteria</taxon>
        <taxon>Bacillati</taxon>
        <taxon>Actinomycetota</taxon>
        <taxon>Actinomycetes</taxon>
        <taxon>Propionibacteriales</taxon>
        <taxon>Propionibacteriaceae</taxon>
        <taxon>Naumannella</taxon>
    </lineage>
</organism>
<name>A0A7Z0D8G7_9ACTN</name>
<feature type="region of interest" description="Disordered" evidence="1">
    <location>
        <begin position="241"/>
        <end position="260"/>
    </location>
</feature>
<gene>
    <name evidence="2" type="ORF">GGQ54_001428</name>
</gene>
<dbReference type="AlphaFoldDB" id="A0A7Z0D8G7"/>
<accession>A0A7Z0D8G7</accession>
<sequence>MLVVVKGCPDFGSVPGLMGDAPSALFDLVRRRQSSGHVLVLAPEYAEIETARQKHVLASAMPEVACAVLALPHHAFGLMAFAVTIDSGRGRLWHDPGQAVAIVQDLSDRSRSVVWHPRLGGLADPRPNALQTIGGLVGQGWFATVGEPGLSRQPPQPEGGLHWSVAGAPPAKLRQALGGLSVTEVDFPDEQGAPYCTRGSVQLGGLAAVRPAAEGAGCRVCGAMIVDEHCRFCLQRPTESRSRQGFPFDSGSTELMEVAR</sequence>
<dbReference type="EMBL" id="JACBZS010000001">
    <property type="protein sequence ID" value="NYI70868.1"/>
    <property type="molecule type" value="Genomic_DNA"/>
</dbReference>
<proteinExistence type="predicted"/>
<comment type="caution">
    <text evidence="2">The sequence shown here is derived from an EMBL/GenBank/DDBJ whole genome shotgun (WGS) entry which is preliminary data.</text>
</comment>
<evidence type="ECO:0000313" key="2">
    <source>
        <dbReference type="EMBL" id="NYI70868.1"/>
    </source>
</evidence>